<protein>
    <submittedName>
        <fullName evidence="2">Uncharacterized protein LOC113496732</fullName>
    </submittedName>
    <submittedName>
        <fullName evidence="3">Uncharacterized protein LOC113496733</fullName>
    </submittedName>
</protein>
<dbReference type="RefSeq" id="XP_026731851.1">
    <property type="nucleotide sequence ID" value="XM_026876050.1"/>
</dbReference>
<gene>
    <name evidence="2" type="primary">LOC113496732</name>
    <name evidence="3" type="synonym">LOC113496733</name>
</gene>
<dbReference type="OrthoDB" id="6912918at2759"/>
<name>A0A7E5VUN8_TRINI</name>
<organism evidence="1 2">
    <name type="scientific">Trichoplusia ni</name>
    <name type="common">Cabbage looper</name>
    <dbReference type="NCBI Taxonomy" id="7111"/>
    <lineage>
        <taxon>Eukaryota</taxon>
        <taxon>Metazoa</taxon>
        <taxon>Ecdysozoa</taxon>
        <taxon>Arthropoda</taxon>
        <taxon>Hexapoda</taxon>
        <taxon>Insecta</taxon>
        <taxon>Pterygota</taxon>
        <taxon>Neoptera</taxon>
        <taxon>Endopterygota</taxon>
        <taxon>Lepidoptera</taxon>
        <taxon>Glossata</taxon>
        <taxon>Ditrysia</taxon>
        <taxon>Noctuoidea</taxon>
        <taxon>Noctuidae</taxon>
        <taxon>Plusiinae</taxon>
        <taxon>Trichoplusia</taxon>
    </lineage>
</organism>
<evidence type="ECO:0000313" key="3">
    <source>
        <dbReference type="RefSeq" id="XP_026731852.1"/>
    </source>
</evidence>
<keyword evidence="1" id="KW-1185">Reference proteome</keyword>
<proteinExistence type="predicted"/>
<accession>A0A7E5VUN8</accession>
<dbReference type="KEGG" id="tnl:113496732"/>
<dbReference type="KEGG" id="tnl:113496733"/>
<dbReference type="AlphaFoldDB" id="A0A7E5VUN8"/>
<evidence type="ECO:0000313" key="1">
    <source>
        <dbReference type="Proteomes" id="UP000322000"/>
    </source>
</evidence>
<dbReference type="RefSeq" id="XP_026731852.1">
    <property type="nucleotide sequence ID" value="XM_026876051.1"/>
</dbReference>
<dbReference type="GeneID" id="113496732"/>
<sequence length="223" mass="26341">MFAKRRLFFAENFYLDISHLRHTNFSIFFEVTTKMTRFTKIKLIVLIVVVSWVKSQEYIENLHDSKYGTHIKEIPKSFEVKGSDANSQFQKFFDQIQEVARQENLSVLYKVKLEIQKPTKYHSKRAVIKKGRSKKYNIPLKKTSMKLSNFEVWLRKMAEQSGMSKNGHAQNFEMYAPVTTEGEKLITTTKQIQLKFKPIISKTKTNYTKFVRPVRNRIITLTK</sequence>
<reference evidence="2 3" key="1">
    <citation type="submission" date="2025-04" db="UniProtKB">
        <authorList>
            <consortium name="RefSeq"/>
        </authorList>
    </citation>
    <scope>IDENTIFICATION</scope>
</reference>
<dbReference type="Proteomes" id="UP000322000">
    <property type="component" value="Chromosome 8"/>
</dbReference>
<evidence type="ECO:0000313" key="2">
    <source>
        <dbReference type="RefSeq" id="XP_026731851.1"/>
    </source>
</evidence>